<accession>A0A6H5GSS5</accession>
<evidence type="ECO:0000313" key="3">
    <source>
        <dbReference type="Proteomes" id="UP000479000"/>
    </source>
</evidence>
<keyword evidence="3" id="KW-1185">Reference proteome</keyword>
<reference evidence="2 3" key="1">
    <citation type="submission" date="2020-02" db="EMBL/GenBank/DDBJ databases">
        <authorList>
            <person name="Ferguson B K."/>
        </authorList>
    </citation>
    <scope>NUCLEOTIDE SEQUENCE [LARGE SCALE GENOMIC DNA]</scope>
</reference>
<feature type="region of interest" description="Disordered" evidence="1">
    <location>
        <begin position="432"/>
        <end position="471"/>
    </location>
</feature>
<dbReference type="EMBL" id="CADCXU010016572">
    <property type="protein sequence ID" value="CAB0005631.1"/>
    <property type="molecule type" value="Genomic_DNA"/>
</dbReference>
<gene>
    <name evidence="2" type="ORF">NTEN_LOCUS11108</name>
</gene>
<dbReference type="Proteomes" id="UP000479000">
    <property type="component" value="Unassembled WGS sequence"/>
</dbReference>
<evidence type="ECO:0000256" key="1">
    <source>
        <dbReference type="SAM" id="MobiDB-lite"/>
    </source>
</evidence>
<feature type="compositionally biased region" description="Polar residues" evidence="1">
    <location>
        <begin position="444"/>
        <end position="462"/>
    </location>
</feature>
<organism evidence="2 3">
    <name type="scientific">Nesidiocoris tenuis</name>
    <dbReference type="NCBI Taxonomy" id="355587"/>
    <lineage>
        <taxon>Eukaryota</taxon>
        <taxon>Metazoa</taxon>
        <taxon>Ecdysozoa</taxon>
        <taxon>Arthropoda</taxon>
        <taxon>Hexapoda</taxon>
        <taxon>Insecta</taxon>
        <taxon>Pterygota</taxon>
        <taxon>Neoptera</taxon>
        <taxon>Paraneoptera</taxon>
        <taxon>Hemiptera</taxon>
        <taxon>Heteroptera</taxon>
        <taxon>Panheteroptera</taxon>
        <taxon>Cimicomorpha</taxon>
        <taxon>Miridae</taxon>
        <taxon>Dicyphina</taxon>
        <taxon>Nesidiocoris</taxon>
    </lineage>
</organism>
<dbReference type="AlphaFoldDB" id="A0A6H5GSS5"/>
<evidence type="ECO:0000313" key="2">
    <source>
        <dbReference type="EMBL" id="CAB0005631.1"/>
    </source>
</evidence>
<name>A0A6H5GSS5_9HEMI</name>
<sequence>MNTRQKSFRARNGEAVCRSFGPSCGFGNFAVCSSWEDIKGTSADAFLVKRTYQSSVSTGGESDLPVSSAVPISSYFQLPELKPKFGVTVCGLDSPELSAIHQNLKLSHAVDGTPNGVGSNGGLEKNCKGRSWVAEAQSVTSVEAASALDEWSFHRAQIFCSEHQSLQEQSYLRTTGFLCIRPEETRYYHTISNLNRKSTFRKVDKYQKVSHHYPVPLHQWVTPCGISQTCSASDHNKPSIGTSSCEEYRPIPSSGDLAFPAVRCCRWLTSAANLRSFPSPFPEVRSSRRSFHDRKSWRRRVNGSIVIVLKSRIGTELQKKLFLIHIYSESLPEQVSVCPMLPTTFVVVLPTKKTETFPLFFRKSSHAIANFIPDIGECRIGNTSRSTRNAVHGGHLADELLSNPFKRDWTRPEPYERGLRICCPAIGKRRSAGPRSYPLHRAVRNSSPGAGTRKQSGMSSLISRRPETNPITIDQEATTKGPAWPGVPRFHKLAQVTL</sequence>
<protein>
    <submittedName>
        <fullName evidence="2">Uncharacterized protein</fullName>
    </submittedName>
</protein>
<proteinExistence type="predicted"/>